<evidence type="ECO:0000256" key="3">
    <source>
        <dbReference type="ARBA" id="ARBA00012970"/>
    </source>
</evidence>
<accession>A0A830F3E9</accession>
<feature type="domain" description="Glutamyl-tRNA reductase N-terminal" evidence="17">
    <location>
        <begin position="12"/>
        <end position="148"/>
    </location>
</feature>
<dbReference type="InterPro" id="IPR036453">
    <property type="entry name" value="GluRdtase_dimer_dom_sf"/>
</dbReference>
<feature type="active site" description="Nucleophile" evidence="8 9">
    <location>
        <position position="54"/>
    </location>
</feature>
<feature type="site" description="Important for activity" evidence="8 12">
    <location>
        <position position="93"/>
    </location>
</feature>
<feature type="binding site" evidence="8 10">
    <location>
        <begin position="53"/>
        <end position="56"/>
    </location>
    <ligand>
        <name>substrate</name>
    </ligand>
</feature>
<feature type="binding site" evidence="8 10">
    <location>
        <position position="114"/>
    </location>
    <ligand>
        <name>substrate</name>
    </ligand>
</feature>
<protein>
    <recommendedName>
        <fullName evidence="3 8">Glutamyl-tRNA reductase</fullName>
        <shortName evidence="8">GluTR</shortName>
        <ecNumber evidence="3 8">1.2.1.70</ecNumber>
    </recommendedName>
</protein>
<keyword evidence="5 8" id="KW-0560">Oxidoreductase</keyword>
<comment type="pathway">
    <text evidence="1 8 13">Porphyrin-containing compound metabolism; protoporphyrin-IX biosynthesis; 5-aminolevulinate from L-glutamyl-tRNA(Glu): step 1/2.</text>
</comment>
<evidence type="ECO:0000256" key="8">
    <source>
        <dbReference type="HAMAP-Rule" id="MF_00087"/>
    </source>
</evidence>
<evidence type="ECO:0000256" key="14">
    <source>
        <dbReference type="SAM" id="MobiDB-lite"/>
    </source>
</evidence>
<dbReference type="SUPFAM" id="SSF69075">
    <property type="entry name" value="Glutamyl tRNA-reductase dimerization domain"/>
    <property type="match status" value="1"/>
</dbReference>
<evidence type="ECO:0000259" key="15">
    <source>
        <dbReference type="Pfam" id="PF00745"/>
    </source>
</evidence>
<comment type="miscellaneous">
    <text evidence="8">During catalysis, the active site Cys acts as a nucleophile attacking the alpha-carbonyl group of tRNA-bound glutamate with the formation of a thioester intermediate between enzyme and glutamate, and the concomitant release of tRNA(Glu). The thioester intermediate is finally reduced by direct hydride transfer from NADPH, to form the product GSA.</text>
</comment>
<comment type="similarity">
    <text evidence="2 8 13">Belongs to the glutamyl-tRNA reductase family.</text>
</comment>
<feature type="binding site" evidence="8 10">
    <location>
        <begin position="108"/>
        <end position="110"/>
    </location>
    <ligand>
        <name>substrate</name>
    </ligand>
</feature>
<dbReference type="PROSITE" id="PS00747">
    <property type="entry name" value="GLUTR"/>
    <property type="match status" value="1"/>
</dbReference>
<dbReference type="PANTHER" id="PTHR43013">
    <property type="entry name" value="GLUTAMYL-TRNA REDUCTASE"/>
    <property type="match status" value="1"/>
</dbReference>
<comment type="function">
    <text evidence="8">Catalyzes the NADPH-dependent reduction of glutamyl-tRNA(Glu) to glutamate 1-semialdehyde (GSA).</text>
</comment>
<evidence type="ECO:0000313" key="18">
    <source>
        <dbReference type="EMBL" id="GGL51272.1"/>
    </source>
</evidence>
<feature type="region of interest" description="Disordered" evidence="14">
    <location>
        <begin position="407"/>
        <end position="426"/>
    </location>
</feature>
<keyword evidence="4 8" id="KW-0521">NADP</keyword>
<dbReference type="Pfam" id="PF01488">
    <property type="entry name" value="Shikimate_DH"/>
    <property type="match status" value="1"/>
</dbReference>
<dbReference type="HAMAP" id="MF_00087">
    <property type="entry name" value="Glu_tRNA_reductase"/>
    <property type="match status" value="1"/>
</dbReference>
<dbReference type="InterPro" id="IPR036291">
    <property type="entry name" value="NAD(P)-bd_dom_sf"/>
</dbReference>
<evidence type="ECO:0000256" key="4">
    <source>
        <dbReference type="ARBA" id="ARBA00022857"/>
    </source>
</evidence>
<dbReference type="InterPro" id="IPR000343">
    <property type="entry name" value="4pyrrol_synth_GluRdtase"/>
</dbReference>
<sequence length="426" mass="44996">MKDTDTGVVAGIRVSHDVASIEDIEAARFDDVESAAAALREEPGVTEAFAFQTCHRVEAYVVASTDAAGRSALDRALDAEHVVEMDHESALRHLLRVAAGLESVVLGEDQVLGQVRDGFEASRNAVGPVLRDAVTKAIHVGERARTETRINEGVVSLGSAAVELAGDYRDLAGSTAVVVGAGEMGRLAAKAFAAADAGHVTVANRTVEHASWVVDELDASADAVGLDALGDAVADAEVVVAATGATDPIVTEAHPVGDAVCIDLGQPRDVATALDEETTVLTLDDLEDVTASTRERRREAAERVDHMVTEEFENLLVQYKRKRADEVIGAMYASAGQLKSRELDTAFSKLEARGGITDEQREVVESLADALVSQILAAPTKSLRDAAQEDDWATIAAALDLFDPEFEDESAFPGTTPDEIVAADDD</sequence>
<keyword evidence="6 8" id="KW-0627">Porphyrin biosynthesis</keyword>
<evidence type="ECO:0000259" key="16">
    <source>
        <dbReference type="Pfam" id="PF01488"/>
    </source>
</evidence>
<dbReference type="Proteomes" id="UP000607197">
    <property type="component" value="Unassembled WGS sequence"/>
</dbReference>
<proteinExistence type="inferred from homology"/>
<evidence type="ECO:0000256" key="12">
    <source>
        <dbReference type="PIRSR" id="PIRSR000445-4"/>
    </source>
</evidence>
<comment type="domain">
    <text evidence="8">Possesses an unusual extended V-shaped dimeric structure with each monomer consisting of three distinct domains arranged along a curved 'spinal' alpha-helix. The N-terminal catalytic domain specifically recognizes the glutamate moiety of the substrate. The second domain is the NADPH-binding domain, and the third C-terminal domain is responsible for dimerization.</text>
</comment>
<dbReference type="PANTHER" id="PTHR43013:SF1">
    <property type="entry name" value="GLUTAMYL-TRNA REDUCTASE"/>
    <property type="match status" value="1"/>
</dbReference>
<dbReference type="EMBL" id="BMPG01000001">
    <property type="protein sequence ID" value="GGL51272.1"/>
    <property type="molecule type" value="Genomic_DNA"/>
</dbReference>
<feature type="domain" description="Tetrapyrrole biosynthesis glutamyl-tRNA reductase dimerisation" evidence="15">
    <location>
        <begin position="304"/>
        <end position="403"/>
    </location>
</feature>
<comment type="catalytic activity">
    <reaction evidence="7 8 13">
        <text>(S)-4-amino-5-oxopentanoate + tRNA(Glu) + NADP(+) = L-glutamyl-tRNA(Glu) + NADPH + H(+)</text>
        <dbReference type="Rhea" id="RHEA:12344"/>
        <dbReference type="Rhea" id="RHEA-COMP:9663"/>
        <dbReference type="Rhea" id="RHEA-COMP:9680"/>
        <dbReference type="ChEBI" id="CHEBI:15378"/>
        <dbReference type="ChEBI" id="CHEBI:57501"/>
        <dbReference type="ChEBI" id="CHEBI:57783"/>
        <dbReference type="ChEBI" id="CHEBI:58349"/>
        <dbReference type="ChEBI" id="CHEBI:78442"/>
        <dbReference type="ChEBI" id="CHEBI:78520"/>
        <dbReference type="EC" id="1.2.1.70"/>
    </reaction>
</comment>
<dbReference type="GO" id="GO:0050661">
    <property type="term" value="F:NADP binding"/>
    <property type="evidence" value="ECO:0007669"/>
    <property type="project" value="InterPro"/>
</dbReference>
<dbReference type="InterPro" id="IPR036343">
    <property type="entry name" value="GluRdtase_N_sf"/>
</dbReference>
<dbReference type="InterPro" id="IPR006151">
    <property type="entry name" value="Shikm_DH/Glu-tRNA_Rdtase"/>
</dbReference>
<gene>
    <name evidence="8" type="primary">hemA</name>
    <name evidence="18" type="ORF">GCM10009039_06920</name>
</gene>
<comment type="caution">
    <text evidence="18">The sequence shown here is derived from an EMBL/GenBank/DDBJ whole genome shotgun (WGS) entry which is preliminary data.</text>
</comment>
<dbReference type="PIRSF" id="PIRSF000445">
    <property type="entry name" value="4pyrrol_synth_GluRdtase"/>
    <property type="match status" value="1"/>
</dbReference>
<dbReference type="EC" id="1.2.1.70" evidence="3 8"/>
<evidence type="ECO:0000256" key="5">
    <source>
        <dbReference type="ARBA" id="ARBA00023002"/>
    </source>
</evidence>
<evidence type="ECO:0000313" key="19">
    <source>
        <dbReference type="Proteomes" id="UP000607197"/>
    </source>
</evidence>
<organism evidence="18 19">
    <name type="scientific">Halocalculus aciditolerans</name>
    <dbReference type="NCBI Taxonomy" id="1383812"/>
    <lineage>
        <taxon>Archaea</taxon>
        <taxon>Methanobacteriati</taxon>
        <taxon>Methanobacteriota</taxon>
        <taxon>Stenosarchaea group</taxon>
        <taxon>Halobacteria</taxon>
        <taxon>Halobacteriales</taxon>
        <taxon>Halobacteriaceae</taxon>
        <taxon>Halocalculus</taxon>
    </lineage>
</organism>
<dbReference type="SUPFAM" id="SSF69742">
    <property type="entry name" value="Glutamyl tRNA-reductase catalytic, N-terminal domain"/>
    <property type="match status" value="1"/>
</dbReference>
<evidence type="ECO:0000256" key="10">
    <source>
        <dbReference type="PIRSR" id="PIRSR000445-2"/>
    </source>
</evidence>
<dbReference type="InterPro" id="IPR015895">
    <property type="entry name" value="4pyrrol_synth_GluRdtase_N"/>
</dbReference>
<dbReference type="OrthoDB" id="4562at2157"/>
<dbReference type="InterPro" id="IPR015896">
    <property type="entry name" value="4pyrrol_synth_GluRdtase_dimer"/>
</dbReference>
<keyword evidence="19" id="KW-1185">Reference proteome</keyword>
<evidence type="ECO:0000256" key="2">
    <source>
        <dbReference type="ARBA" id="ARBA00005916"/>
    </source>
</evidence>
<name>A0A830F3E9_9EURY</name>
<evidence type="ECO:0000259" key="17">
    <source>
        <dbReference type="Pfam" id="PF05201"/>
    </source>
</evidence>
<dbReference type="GO" id="GO:0008883">
    <property type="term" value="F:glutamyl-tRNA reductase activity"/>
    <property type="evidence" value="ECO:0007669"/>
    <property type="project" value="UniProtKB-UniRule"/>
</dbReference>
<dbReference type="InterPro" id="IPR018214">
    <property type="entry name" value="GluRdtase_CS"/>
</dbReference>
<feature type="binding site" evidence="8 11">
    <location>
        <begin position="180"/>
        <end position="185"/>
    </location>
    <ligand>
        <name>NADP(+)</name>
        <dbReference type="ChEBI" id="CHEBI:58349"/>
    </ligand>
</feature>
<evidence type="ECO:0000256" key="11">
    <source>
        <dbReference type="PIRSR" id="PIRSR000445-3"/>
    </source>
</evidence>
<evidence type="ECO:0000256" key="1">
    <source>
        <dbReference type="ARBA" id="ARBA00005059"/>
    </source>
</evidence>
<evidence type="ECO:0000256" key="13">
    <source>
        <dbReference type="RuleBase" id="RU000584"/>
    </source>
</evidence>
<reference evidence="18" key="1">
    <citation type="journal article" date="2014" name="Int. J. Syst. Evol. Microbiol.">
        <title>Complete genome sequence of Corynebacterium casei LMG S-19264T (=DSM 44701T), isolated from a smear-ripened cheese.</title>
        <authorList>
            <consortium name="US DOE Joint Genome Institute (JGI-PGF)"/>
            <person name="Walter F."/>
            <person name="Albersmeier A."/>
            <person name="Kalinowski J."/>
            <person name="Ruckert C."/>
        </authorList>
    </citation>
    <scope>NUCLEOTIDE SEQUENCE</scope>
    <source>
        <strain evidence="18">JCM 19596</strain>
    </source>
</reference>
<feature type="binding site" evidence="8 10">
    <location>
        <position position="103"/>
    </location>
    <ligand>
        <name>substrate</name>
    </ligand>
</feature>
<evidence type="ECO:0000256" key="7">
    <source>
        <dbReference type="ARBA" id="ARBA00047464"/>
    </source>
</evidence>
<dbReference type="Gene3D" id="3.30.460.30">
    <property type="entry name" value="Glutamyl-tRNA reductase, N-terminal domain"/>
    <property type="match status" value="1"/>
</dbReference>
<dbReference type="GO" id="GO:0019353">
    <property type="term" value="P:protoporphyrinogen IX biosynthetic process from glutamate"/>
    <property type="evidence" value="ECO:0007669"/>
    <property type="project" value="TreeGrafter"/>
</dbReference>
<dbReference type="SUPFAM" id="SSF51735">
    <property type="entry name" value="NAD(P)-binding Rossmann-fold domains"/>
    <property type="match status" value="1"/>
</dbReference>
<comment type="subunit">
    <text evidence="8">Homodimer.</text>
</comment>
<dbReference type="UniPathway" id="UPA00251">
    <property type="reaction ID" value="UER00316"/>
</dbReference>
<evidence type="ECO:0000256" key="6">
    <source>
        <dbReference type="ARBA" id="ARBA00023244"/>
    </source>
</evidence>
<dbReference type="Gene3D" id="3.40.50.720">
    <property type="entry name" value="NAD(P)-binding Rossmann-like Domain"/>
    <property type="match status" value="1"/>
</dbReference>
<dbReference type="RefSeq" id="WP_188975871.1">
    <property type="nucleotide sequence ID" value="NZ_BMPG01000001.1"/>
</dbReference>
<dbReference type="Pfam" id="PF05201">
    <property type="entry name" value="GlutR_N"/>
    <property type="match status" value="1"/>
</dbReference>
<feature type="domain" description="Quinate/shikimate 5-dehydrogenase/glutamyl-tRNA reductase" evidence="16">
    <location>
        <begin position="170"/>
        <end position="289"/>
    </location>
</feature>
<dbReference type="Pfam" id="PF00745">
    <property type="entry name" value="GlutR_dimer"/>
    <property type="match status" value="1"/>
</dbReference>
<reference evidence="18" key="2">
    <citation type="submission" date="2020-09" db="EMBL/GenBank/DDBJ databases">
        <authorList>
            <person name="Sun Q."/>
            <person name="Ohkuma M."/>
        </authorList>
    </citation>
    <scope>NUCLEOTIDE SEQUENCE</scope>
    <source>
        <strain evidence="18">JCM 19596</strain>
    </source>
</reference>
<dbReference type="NCBIfam" id="TIGR01035">
    <property type="entry name" value="hemA"/>
    <property type="match status" value="1"/>
</dbReference>
<dbReference type="AlphaFoldDB" id="A0A830F3E9"/>
<evidence type="ECO:0000256" key="9">
    <source>
        <dbReference type="PIRSR" id="PIRSR000445-1"/>
    </source>
</evidence>